<protein>
    <submittedName>
        <fullName evidence="1">Uncharacterized protein</fullName>
    </submittedName>
</protein>
<keyword evidence="2" id="KW-1185">Reference proteome</keyword>
<evidence type="ECO:0000313" key="2">
    <source>
        <dbReference type="Proteomes" id="UP000494252"/>
    </source>
</evidence>
<dbReference type="CDD" id="cd22362">
    <property type="entry name" value="TnsA_endonuclease-like"/>
    <property type="match status" value="1"/>
</dbReference>
<gene>
    <name evidence="1" type="ORF">LMG27177_04983</name>
</gene>
<sequence>MTRMTDTSYAVITGASPLSVPPLERRRFRSAALTQRDATSAHAQIVTFAAEGFGMASTTILERQIARIRRGHLGCGERADYKPGASVWEDRQAKRVHRVPFMGREAQLPRDCRLAAFLWECYQDNTADIREFMPCDHAETVEVARSLKVRHPRNGDGTYKVLKTDLLVTKHEGRRQWVEAVSVRLQGAGPLAGQSELRIIEQFWKRHGAAWRLHLNDGLNSNWARNLDFLYAIALRPVRAGEGADSPLVQRAVLCALHSARHMSVRTACEFAMKEKGLPLRYGLNAFHLMLAAKHIRFDVHCRDVDEEPVSALTIVDTRPISLA</sequence>
<dbReference type="Gene3D" id="3.40.1350.10">
    <property type="match status" value="1"/>
</dbReference>
<dbReference type="AlphaFoldDB" id="A0A6J5GI82"/>
<accession>A0A6J5GI82</accession>
<organism evidence="1 2">
    <name type="scientific">Paraburkholderia fynbosensis</name>
    <dbReference type="NCBI Taxonomy" id="1200993"/>
    <lineage>
        <taxon>Bacteria</taxon>
        <taxon>Pseudomonadati</taxon>
        <taxon>Pseudomonadota</taxon>
        <taxon>Betaproteobacteria</taxon>
        <taxon>Burkholderiales</taxon>
        <taxon>Burkholderiaceae</taxon>
        <taxon>Paraburkholderia</taxon>
    </lineage>
</organism>
<evidence type="ECO:0000313" key="1">
    <source>
        <dbReference type="EMBL" id="CAB3801162.1"/>
    </source>
</evidence>
<dbReference type="Proteomes" id="UP000494252">
    <property type="component" value="Unassembled WGS sequence"/>
</dbReference>
<proteinExistence type="predicted"/>
<dbReference type="InterPro" id="IPR011856">
    <property type="entry name" value="tRNA_endonuc-like_dom_sf"/>
</dbReference>
<name>A0A6J5GI82_9BURK</name>
<dbReference type="InterPro" id="IPR011335">
    <property type="entry name" value="Restrct_endonuc-II-like"/>
</dbReference>
<reference evidence="1 2" key="1">
    <citation type="submission" date="2020-04" db="EMBL/GenBank/DDBJ databases">
        <authorList>
            <person name="De Canck E."/>
        </authorList>
    </citation>
    <scope>NUCLEOTIDE SEQUENCE [LARGE SCALE GENOMIC DNA]</scope>
    <source>
        <strain evidence="1 2">LMG 27177</strain>
    </source>
</reference>
<dbReference type="GO" id="GO:0003676">
    <property type="term" value="F:nucleic acid binding"/>
    <property type="evidence" value="ECO:0007669"/>
    <property type="project" value="InterPro"/>
</dbReference>
<dbReference type="EMBL" id="CADIKI010000016">
    <property type="protein sequence ID" value="CAB3801162.1"/>
    <property type="molecule type" value="Genomic_DNA"/>
</dbReference>
<dbReference type="SUPFAM" id="SSF52980">
    <property type="entry name" value="Restriction endonuclease-like"/>
    <property type="match status" value="1"/>
</dbReference>